<accession>A0A1R1PMV4</accession>
<proteinExistence type="predicted"/>
<evidence type="ECO:0000256" key="1">
    <source>
        <dbReference type="SAM" id="MobiDB-lite"/>
    </source>
</evidence>
<dbReference type="EMBL" id="LSSK01000698">
    <property type="protein sequence ID" value="OMH82284.1"/>
    <property type="molecule type" value="Genomic_DNA"/>
</dbReference>
<feature type="region of interest" description="Disordered" evidence="1">
    <location>
        <begin position="26"/>
        <end position="65"/>
    </location>
</feature>
<evidence type="ECO:0000313" key="3">
    <source>
        <dbReference type="Proteomes" id="UP000188320"/>
    </source>
</evidence>
<reference evidence="3" key="1">
    <citation type="submission" date="2017-01" db="EMBL/GenBank/DDBJ databases">
        <authorList>
            <person name="Wang Y."/>
            <person name="White M."/>
            <person name="Kvist S."/>
            <person name="Moncalvo J.-M."/>
        </authorList>
    </citation>
    <scope>NUCLEOTIDE SEQUENCE [LARGE SCALE GENOMIC DNA]</scope>
    <source>
        <strain evidence="3">COL-18-3</strain>
    </source>
</reference>
<dbReference type="AlphaFoldDB" id="A0A1R1PMV4"/>
<dbReference type="Proteomes" id="UP000188320">
    <property type="component" value="Unassembled WGS sequence"/>
</dbReference>
<protein>
    <submittedName>
        <fullName evidence="2">Uncharacterized protein</fullName>
    </submittedName>
</protein>
<evidence type="ECO:0000313" key="2">
    <source>
        <dbReference type="EMBL" id="OMH82284.1"/>
    </source>
</evidence>
<name>A0A1R1PMV4_ZANCU</name>
<sequence>MADNLDDDFYLEDSYKALDAKSIQNVVQKGRDDNKNKRKQQTQQINVNSNKKSKVGGKKNRDEPLKLHTVELQTQLWNEMLKRVYRGISDLEMEEIKIDKTSIFSEGMSIIGEKGECGDNNNLSLITSKGLEIYGDKEPENPGMPKIMLISNSAIRAIAVEK</sequence>
<gene>
    <name evidence="2" type="ORF">AX774_g4232</name>
</gene>
<keyword evidence="3" id="KW-1185">Reference proteome</keyword>
<comment type="caution">
    <text evidence="2">The sequence shown here is derived from an EMBL/GenBank/DDBJ whole genome shotgun (WGS) entry which is preliminary data.</text>
</comment>
<dbReference type="OrthoDB" id="1929311at2759"/>
<organism evidence="2 3">
    <name type="scientific">Zancudomyces culisetae</name>
    <name type="common">Gut fungus</name>
    <name type="synonym">Smittium culisetae</name>
    <dbReference type="NCBI Taxonomy" id="1213189"/>
    <lineage>
        <taxon>Eukaryota</taxon>
        <taxon>Fungi</taxon>
        <taxon>Fungi incertae sedis</taxon>
        <taxon>Zoopagomycota</taxon>
        <taxon>Kickxellomycotina</taxon>
        <taxon>Harpellomycetes</taxon>
        <taxon>Harpellales</taxon>
        <taxon>Legeriomycetaceae</taxon>
        <taxon>Zancudomyces</taxon>
    </lineage>
</organism>